<dbReference type="EC" id="2.4.2.60" evidence="6"/>
<organism evidence="7 8">
    <name type="scientific">Tetrapyrgos nigripes</name>
    <dbReference type="NCBI Taxonomy" id="182062"/>
    <lineage>
        <taxon>Eukaryota</taxon>
        <taxon>Fungi</taxon>
        <taxon>Dikarya</taxon>
        <taxon>Basidiomycota</taxon>
        <taxon>Agaricomycotina</taxon>
        <taxon>Agaricomycetes</taxon>
        <taxon>Agaricomycetidae</taxon>
        <taxon>Agaricales</taxon>
        <taxon>Marasmiineae</taxon>
        <taxon>Marasmiaceae</taxon>
        <taxon>Tetrapyrgos</taxon>
    </lineage>
</organism>
<dbReference type="SUPFAM" id="SSF51905">
    <property type="entry name" value="FAD/NAD(P)-binding domain"/>
    <property type="match status" value="1"/>
</dbReference>
<dbReference type="NCBIfam" id="TIGR00292">
    <property type="entry name" value="sulfide-dependent adenosine diphosphate thiazole synthase"/>
    <property type="match status" value="1"/>
</dbReference>
<dbReference type="GO" id="GO:0009228">
    <property type="term" value="P:thiamine biosynthetic process"/>
    <property type="evidence" value="ECO:0007669"/>
    <property type="project" value="UniProtKB-UniRule"/>
</dbReference>
<dbReference type="GO" id="GO:0052837">
    <property type="term" value="P:thiazole biosynthetic process"/>
    <property type="evidence" value="ECO:0007669"/>
    <property type="project" value="UniProtKB-UniRule"/>
</dbReference>
<evidence type="ECO:0000313" key="7">
    <source>
        <dbReference type="EMBL" id="KAF5369468.1"/>
    </source>
</evidence>
<proteinExistence type="inferred from homology"/>
<dbReference type="Pfam" id="PF01946">
    <property type="entry name" value="Thi4"/>
    <property type="match status" value="1"/>
</dbReference>
<name>A0A8H5GQL2_9AGAR</name>
<feature type="binding site" evidence="6">
    <location>
        <position position="217"/>
    </location>
    <ligand>
        <name>substrate</name>
    </ligand>
</feature>
<dbReference type="InterPro" id="IPR027495">
    <property type="entry name" value="Sti35"/>
</dbReference>
<sequence>MEKTCPTMAPSQIVQATQTETLQTNGNGILKGVSGAADHDVLENYEGQYRFAPIEESQVSRAMIKRYFETMYDRVVSDVVIVGAGSSGLTCAYQLASMRPDLKITIIEANVAPGGGAWLGGQLMTPMVVRKPADRFLQEIGVPYEDEGSYVVVKHAALFTSTLLSRVLAMPNVVMMNATAVEDLIIHEDSQGQQRVAGVVTNWTLVSLAHDTQSCMDPNLLMCHCTVSATGHDGPMGAFSAKRLVSAGLLKELGNMRALDMKRSEPAIVNNTREVVPGLIMTGMELSEYYGINRMGPTFGGMIASGIKAAHEALRVLDSVKAVGGKVVA</sequence>
<comment type="cofactor">
    <cofactor evidence="6">
        <name>Fe cation</name>
        <dbReference type="ChEBI" id="CHEBI:24875"/>
    </cofactor>
    <text evidence="6">Binds 1 Fe cation per subunit.</text>
</comment>
<keyword evidence="4 6" id="KW-0408">Iron</keyword>
<dbReference type="HAMAP" id="MF_03158">
    <property type="entry name" value="THI4"/>
    <property type="match status" value="1"/>
</dbReference>
<dbReference type="Gene3D" id="6.10.250.2840">
    <property type="match status" value="1"/>
</dbReference>
<keyword evidence="6" id="KW-0963">Cytoplasm</keyword>
<dbReference type="GO" id="GO:0160205">
    <property type="term" value="F:cysteine-dependent adenosine diphosphate thiazole synthase activity"/>
    <property type="evidence" value="ECO:0007669"/>
    <property type="project" value="UniProtKB-EC"/>
</dbReference>
<dbReference type="AlphaFoldDB" id="A0A8H5GQL2"/>
<dbReference type="PANTHER" id="PTHR43422">
    <property type="entry name" value="THIAMINE THIAZOLE SYNTHASE"/>
    <property type="match status" value="1"/>
</dbReference>
<feature type="binding site" evidence="6">
    <location>
        <position position="116"/>
    </location>
    <ligand>
        <name>substrate</name>
    </ligand>
</feature>
<dbReference type="PANTHER" id="PTHR43422:SF3">
    <property type="entry name" value="THIAMINE THIAZOLE SYNTHASE"/>
    <property type="match status" value="1"/>
</dbReference>
<dbReference type="Gene3D" id="3.50.50.60">
    <property type="entry name" value="FAD/NAD(P)-binding domain"/>
    <property type="match status" value="1"/>
</dbReference>
<comment type="function">
    <text evidence="6">Involved in biosynthesis of the thiamine precursor thiazole. Catalyzes the conversion of NAD and glycine to adenosine diphosphate 5-(2-hydroxyethyl)-4-methylthiazole-2-carboxylic acid (ADT), an adenylated thiazole intermediate. The reaction includes an iron-dependent sulfide transfer from a conserved cysteine residue of the protein to a thiazole intermediate. The enzyme can only undergo a single turnover, which suggests it is a suicide enzyme. May have additional roles in adaptation to various stress conditions and in DNA damage tolerance.</text>
</comment>
<comment type="catalytic activity">
    <reaction evidence="6">
        <text>[ADP-thiazole synthase]-L-cysteine + glycine + NAD(+) = [ADP-thiazole synthase]-dehydroalanine + ADP-5-ethyl-4-methylthiazole-2-carboxylate + nicotinamide + 3 H2O + 2 H(+)</text>
        <dbReference type="Rhea" id="RHEA:55708"/>
        <dbReference type="Rhea" id="RHEA-COMP:14264"/>
        <dbReference type="Rhea" id="RHEA-COMP:14265"/>
        <dbReference type="ChEBI" id="CHEBI:15377"/>
        <dbReference type="ChEBI" id="CHEBI:15378"/>
        <dbReference type="ChEBI" id="CHEBI:17154"/>
        <dbReference type="ChEBI" id="CHEBI:29950"/>
        <dbReference type="ChEBI" id="CHEBI:57305"/>
        <dbReference type="ChEBI" id="CHEBI:57540"/>
        <dbReference type="ChEBI" id="CHEBI:90873"/>
        <dbReference type="ChEBI" id="CHEBI:139151"/>
        <dbReference type="EC" id="2.4.2.60"/>
    </reaction>
</comment>
<evidence type="ECO:0000256" key="1">
    <source>
        <dbReference type="ARBA" id="ARBA00022679"/>
    </source>
</evidence>
<keyword evidence="8" id="KW-1185">Reference proteome</keyword>
<dbReference type="InterPro" id="IPR036188">
    <property type="entry name" value="FAD/NAD-bd_sf"/>
</dbReference>
<feature type="binding site" evidence="6">
    <location>
        <position position="181"/>
    </location>
    <ligand>
        <name>substrate</name>
    </ligand>
</feature>
<evidence type="ECO:0000313" key="8">
    <source>
        <dbReference type="Proteomes" id="UP000559256"/>
    </source>
</evidence>
<keyword evidence="5 6" id="KW-0520">NAD</keyword>
<feature type="modified residue" description="2,3-didehydroalanine (Cys)" evidence="6">
    <location>
        <position position="215"/>
    </location>
</feature>
<feature type="binding site" evidence="6">
    <location>
        <position position="87"/>
    </location>
    <ligand>
        <name>substrate</name>
    </ligand>
</feature>
<protein>
    <recommendedName>
        <fullName evidence="6">Thiamine thiazole synthase</fullName>
    </recommendedName>
    <alternativeName>
        <fullName evidence="6">Thiazole biosynthetic enzyme</fullName>
        <ecNumber evidence="6">2.4.2.60</ecNumber>
    </alternativeName>
</protein>
<feature type="binding site" evidence="6">
    <location>
        <position position="232"/>
    </location>
    <ligand>
        <name>substrate</name>
    </ligand>
</feature>
<keyword evidence="1 6" id="KW-0808">Transferase</keyword>
<comment type="PTM">
    <text evidence="6">During the catalytic reaction, a sulfide is transferred from Cys-215 to a reaction intermediate, generating a dehydroalanine residue.</text>
</comment>
<comment type="caution">
    <text evidence="7">The sequence shown here is derived from an EMBL/GenBank/DDBJ whole genome shotgun (WGS) entry which is preliminary data.</text>
</comment>
<keyword evidence="2 6" id="KW-0479">Metal-binding</keyword>
<dbReference type="GO" id="GO:0005634">
    <property type="term" value="C:nucleus"/>
    <property type="evidence" value="ECO:0007669"/>
    <property type="project" value="UniProtKB-SubCell"/>
</dbReference>
<evidence type="ECO:0000256" key="6">
    <source>
        <dbReference type="HAMAP-Rule" id="MF_03158"/>
    </source>
</evidence>
<feature type="binding site" evidence="6">
    <location>
        <position position="284"/>
    </location>
    <ligand>
        <name>substrate</name>
    </ligand>
</feature>
<dbReference type="GO" id="GO:0005506">
    <property type="term" value="F:iron ion binding"/>
    <property type="evidence" value="ECO:0007669"/>
    <property type="project" value="UniProtKB-UniRule"/>
</dbReference>
<evidence type="ECO:0000256" key="5">
    <source>
        <dbReference type="ARBA" id="ARBA00023027"/>
    </source>
</evidence>
<dbReference type="Proteomes" id="UP000559256">
    <property type="component" value="Unassembled WGS sequence"/>
</dbReference>
<dbReference type="EMBL" id="JAACJM010000013">
    <property type="protein sequence ID" value="KAF5369468.1"/>
    <property type="molecule type" value="Genomic_DNA"/>
</dbReference>
<feature type="binding site" evidence="6">
    <location>
        <begin position="108"/>
        <end position="109"/>
    </location>
    <ligand>
        <name>substrate</name>
    </ligand>
</feature>
<reference evidence="7 8" key="1">
    <citation type="journal article" date="2020" name="ISME J.">
        <title>Uncovering the hidden diversity of litter-decomposition mechanisms in mushroom-forming fungi.</title>
        <authorList>
            <person name="Floudas D."/>
            <person name="Bentzer J."/>
            <person name="Ahren D."/>
            <person name="Johansson T."/>
            <person name="Persson P."/>
            <person name="Tunlid A."/>
        </authorList>
    </citation>
    <scope>NUCLEOTIDE SEQUENCE [LARGE SCALE GENOMIC DNA]</scope>
    <source>
        <strain evidence="7 8">CBS 291.85</strain>
    </source>
</reference>
<comment type="subunit">
    <text evidence="6">Homooctamer.</text>
</comment>
<comment type="similarity">
    <text evidence="6">Belongs to the THI4 family.</text>
</comment>
<evidence type="ECO:0000256" key="3">
    <source>
        <dbReference type="ARBA" id="ARBA00022977"/>
    </source>
</evidence>
<feature type="binding site" evidence="6">
    <location>
        <begin position="294"/>
        <end position="296"/>
    </location>
    <ligand>
        <name>substrate</name>
    </ligand>
</feature>
<evidence type="ECO:0000256" key="2">
    <source>
        <dbReference type="ARBA" id="ARBA00022723"/>
    </source>
</evidence>
<dbReference type="OrthoDB" id="410463at2759"/>
<evidence type="ECO:0000256" key="4">
    <source>
        <dbReference type="ARBA" id="ARBA00023004"/>
    </source>
</evidence>
<keyword evidence="3 6" id="KW-0784">Thiamine biosynthesis</keyword>
<dbReference type="GO" id="GO:0005829">
    <property type="term" value="C:cytosol"/>
    <property type="evidence" value="ECO:0007669"/>
    <property type="project" value="UniProtKB-UniRule"/>
</dbReference>
<gene>
    <name evidence="7" type="ORF">D9758_002735</name>
</gene>
<dbReference type="InterPro" id="IPR002922">
    <property type="entry name" value="Thi4_fam"/>
</dbReference>
<comment type="subcellular location">
    <subcellularLocation>
        <location evidence="6">Cytoplasm</location>
    </subcellularLocation>
    <subcellularLocation>
        <location evidence="6">Nucleus</location>
    </subcellularLocation>
</comment>
<accession>A0A8H5GQL2</accession>
<keyword evidence="6" id="KW-0539">Nucleus</keyword>